<sequence>MIVLIGQETEASSSIYVDILIATLASVAPLAPAKKSNTTRKVASKSASKKPKPKATTKKAIKTLQCSHLLGEDRVRCGNSSNPLNRRYCTMLLHKSARYVAIKLSPLEIVACENSTQQGLSSPVKSARFQWCKLGARGFGIPVHISVRVLASVQIPLSWRYSDAYMGAPPLQPKSLVSQLTSCYSKSPSCRRWQCTGLSERPATATLVLQTRRVDSVNLTRQYIVKAIPDGEERRDDRRPYEFCQERDR</sequence>
<accession>A0A9W6WME4</accession>
<feature type="compositionally biased region" description="Basic residues" evidence="1">
    <location>
        <begin position="47"/>
        <end position="58"/>
    </location>
</feature>
<protein>
    <submittedName>
        <fullName evidence="2">Unnamed protein product</fullName>
    </submittedName>
</protein>
<dbReference type="Proteomes" id="UP001165083">
    <property type="component" value="Unassembled WGS sequence"/>
</dbReference>
<keyword evidence="3" id="KW-1185">Reference proteome</keyword>
<dbReference type="AlphaFoldDB" id="A0A9W6WME4"/>
<name>A0A9W6WME4_9STRA</name>
<organism evidence="2 3">
    <name type="scientific">Phytophthora lilii</name>
    <dbReference type="NCBI Taxonomy" id="2077276"/>
    <lineage>
        <taxon>Eukaryota</taxon>
        <taxon>Sar</taxon>
        <taxon>Stramenopiles</taxon>
        <taxon>Oomycota</taxon>
        <taxon>Peronosporomycetes</taxon>
        <taxon>Peronosporales</taxon>
        <taxon>Peronosporaceae</taxon>
        <taxon>Phytophthora</taxon>
    </lineage>
</organism>
<evidence type="ECO:0000256" key="1">
    <source>
        <dbReference type="SAM" id="MobiDB-lite"/>
    </source>
</evidence>
<gene>
    <name evidence="2" type="ORF">Plil01_000729900</name>
</gene>
<comment type="caution">
    <text evidence="2">The sequence shown here is derived from an EMBL/GenBank/DDBJ whole genome shotgun (WGS) entry which is preliminary data.</text>
</comment>
<proteinExistence type="predicted"/>
<evidence type="ECO:0000313" key="3">
    <source>
        <dbReference type="Proteomes" id="UP001165083"/>
    </source>
</evidence>
<feature type="region of interest" description="Disordered" evidence="1">
    <location>
        <begin position="35"/>
        <end position="58"/>
    </location>
</feature>
<evidence type="ECO:0000313" key="2">
    <source>
        <dbReference type="EMBL" id="GMF19193.1"/>
    </source>
</evidence>
<reference evidence="2" key="1">
    <citation type="submission" date="2023-04" db="EMBL/GenBank/DDBJ databases">
        <title>Phytophthora lilii NBRC 32176.</title>
        <authorList>
            <person name="Ichikawa N."/>
            <person name="Sato H."/>
            <person name="Tonouchi N."/>
        </authorList>
    </citation>
    <scope>NUCLEOTIDE SEQUENCE</scope>
    <source>
        <strain evidence="2">NBRC 32176</strain>
    </source>
</reference>
<dbReference type="EMBL" id="BSXW01000336">
    <property type="protein sequence ID" value="GMF19193.1"/>
    <property type="molecule type" value="Genomic_DNA"/>
</dbReference>